<dbReference type="AlphaFoldDB" id="A0A2H9T538"/>
<evidence type="ECO:0000313" key="1">
    <source>
        <dbReference type="EMBL" id="PJE78333.1"/>
    </source>
</evidence>
<sequence>MALLDEDVFLLKIDISPSLSVCNIFCFILQLGTQDKRCQDNRNQFEECHVSNHNILHPSLRPREVCPATVNESIPNFYVIPHQRGAALSIQCLSRNLQ</sequence>
<gene>
    <name evidence="1" type="ORF">CI610_02736</name>
</gene>
<proteinExistence type="predicted"/>
<dbReference type="EMBL" id="NSIT01000202">
    <property type="protein sequence ID" value="PJE78333.1"/>
    <property type="molecule type" value="Genomic_DNA"/>
</dbReference>
<comment type="caution">
    <text evidence="1">The sequence shown here is derived from an EMBL/GenBank/DDBJ whole genome shotgun (WGS) entry which is preliminary data.</text>
</comment>
<organism evidence="1">
    <name type="scientific">invertebrate metagenome</name>
    <dbReference type="NCBI Taxonomy" id="1711999"/>
    <lineage>
        <taxon>unclassified sequences</taxon>
        <taxon>metagenomes</taxon>
        <taxon>organismal metagenomes</taxon>
    </lineage>
</organism>
<reference evidence="1" key="1">
    <citation type="journal article" date="2017" name="Appl. Environ. Microbiol.">
        <title>Molecular characterization of an Endozoicomonas-like organism causing infection in king scallop Pecten maximus L.</title>
        <authorList>
            <person name="Cano I."/>
            <person name="van Aerle R."/>
            <person name="Ross S."/>
            <person name="Verner-Jeffreys D.W."/>
            <person name="Paley R.K."/>
            <person name="Rimmer G."/>
            <person name="Ryder D."/>
            <person name="Hooper P."/>
            <person name="Stone D."/>
            <person name="Feist S.W."/>
        </authorList>
    </citation>
    <scope>NUCLEOTIDE SEQUENCE</scope>
</reference>
<protein>
    <submittedName>
        <fullName evidence="1">Uncharacterized protein</fullName>
    </submittedName>
</protein>
<accession>A0A2H9T538</accession>
<name>A0A2H9T538_9ZZZZ</name>